<evidence type="ECO:0008006" key="4">
    <source>
        <dbReference type="Google" id="ProtNLM"/>
    </source>
</evidence>
<sequence length="122" mass="13740">MIAIQEAALQEALREKREQLSLLIQCQATLNSIHSGLQSSKHLCLEPKLENDTWAGQHADKFDEIRDKGLLEEYEDIEGKQMNSVLEKLGAKIQSLSEEIKDSQNALAKLALESKTANLYPY</sequence>
<protein>
    <recommendedName>
        <fullName evidence="4">DUF5082 domain-containing protein</fullName>
    </recommendedName>
</protein>
<keyword evidence="3" id="KW-1185">Reference proteome</keyword>
<dbReference type="Proteomes" id="UP000434639">
    <property type="component" value="Unassembled WGS sequence"/>
</dbReference>
<keyword evidence="1" id="KW-0175">Coiled coil</keyword>
<comment type="caution">
    <text evidence="2">The sequence shown here is derived from an EMBL/GenBank/DDBJ whole genome shotgun (WGS) entry which is preliminary data.</text>
</comment>
<dbReference type="EMBL" id="WMIB01000008">
    <property type="protein sequence ID" value="MTH53703.1"/>
    <property type="molecule type" value="Genomic_DNA"/>
</dbReference>
<name>A0A7X2S4S3_9BACI</name>
<dbReference type="AlphaFoldDB" id="A0A7X2S4S3"/>
<organism evidence="2 3">
    <name type="scientific">Metabacillus mangrovi</name>
    <dbReference type="NCBI Taxonomy" id="1491830"/>
    <lineage>
        <taxon>Bacteria</taxon>
        <taxon>Bacillati</taxon>
        <taxon>Bacillota</taxon>
        <taxon>Bacilli</taxon>
        <taxon>Bacillales</taxon>
        <taxon>Bacillaceae</taxon>
        <taxon>Metabacillus</taxon>
    </lineage>
</organism>
<evidence type="ECO:0000256" key="1">
    <source>
        <dbReference type="SAM" id="Coils"/>
    </source>
</evidence>
<evidence type="ECO:0000313" key="2">
    <source>
        <dbReference type="EMBL" id="MTH53703.1"/>
    </source>
</evidence>
<proteinExistence type="predicted"/>
<gene>
    <name evidence="2" type="ORF">GKZ89_09835</name>
</gene>
<accession>A0A7X2S4S3</accession>
<feature type="coiled-coil region" evidence="1">
    <location>
        <begin position="86"/>
        <end position="113"/>
    </location>
</feature>
<reference evidence="2 3" key="1">
    <citation type="journal article" date="2017" name="Int. J. Syst. Evol. Microbiol.">
        <title>Bacillus mangrovi sp. nov., isolated from a sediment sample from a mangrove forest.</title>
        <authorList>
            <person name="Gupta V."/>
            <person name="Singh P.K."/>
            <person name="Korpole S."/>
            <person name="Tanuku N.R.S."/>
            <person name="Pinnaka A.K."/>
        </authorList>
    </citation>
    <scope>NUCLEOTIDE SEQUENCE [LARGE SCALE GENOMIC DNA]</scope>
    <source>
        <strain evidence="2 3">KCTC 33872</strain>
    </source>
</reference>
<dbReference type="RefSeq" id="WP_155112236.1">
    <property type="nucleotide sequence ID" value="NZ_WMIB01000008.1"/>
</dbReference>
<dbReference type="OrthoDB" id="2880932at2"/>
<evidence type="ECO:0000313" key="3">
    <source>
        <dbReference type="Proteomes" id="UP000434639"/>
    </source>
</evidence>